<organism evidence="1 2">
    <name type="scientific">Ladona fulva</name>
    <name type="common">Scarce chaser dragonfly</name>
    <name type="synonym">Libellula fulva</name>
    <dbReference type="NCBI Taxonomy" id="123851"/>
    <lineage>
        <taxon>Eukaryota</taxon>
        <taxon>Metazoa</taxon>
        <taxon>Ecdysozoa</taxon>
        <taxon>Arthropoda</taxon>
        <taxon>Hexapoda</taxon>
        <taxon>Insecta</taxon>
        <taxon>Pterygota</taxon>
        <taxon>Palaeoptera</taxon>
        <taxon>Odonata</taxon>
        <taxon>Epiprocta</taxon>
        <taxon>Anisoptera</taxon>
        <taxon>Libelluloidea</taxon>
        <taxon>Libellulidae</taxon>
        <taxon>Ladona</taxon>
    </lineage>
</organism>
<gene>
    <name evidence="1" type="ORF">J437_LFUL007866</name>
</gene>
<dbReference type="Gene3D" id="1.20.5.340">
    <property type="match status" value="1"/>
</dbReference>
<evidence type="ECO:0000313" key="1">
    <source>
        <dbReference type="EMBL" id="KAG8223845.1"/>
    </source>
</evidence>
<evidence type="ECO:0008006" key="3">
    <source>
        <dbReference type="Google" id="ProtNLM"/>
    </source>
</evidence>
<sequence length="127" mass="14740">MPFIQRIVEPKFVCRRRVWPKEGESSKVVDDELETVVNVALSGTLRQLASLASHADALFTDLRAELEFVKDRTKALRTRMDSLEVKVQAFNPRMVSVREVCLSLWIHYDMIFKSDRDVTDKFIVIQL</sequence>
<reference evidence="1" key="1">
    <citation type="submission" date="2013-04" db="EMBL/GenBank/DDBJ databases">
        <authorList>
            <person name="Qu J."/>
            <person name="Murali S.C."/>
            <person name="Bandaranaike D."/>
            <person name="Bellair M."/>
            <person name="Blankenburg K."/>
            <person name="Chao H."/>
            <person name="Dinh H."/>
            <person name="Doddapaneni H."/>
            <person name="Downs B."/>
            <person name="Dugan-Rocha S."/>
            <person name="Elkadiri S."/>
            <person name="Gnanaolivu R.D."/>
            <person name="Hernandez B."/>
            <person name="Javaid M."/>
            <person name="Jayaseelan J.C."/>
            <person name="Lee S."/>
            <person name="Li M."/>
            <person name="Ming W."/>
            <person name="Munidasa M."/>
            <person name="Muniz J."/>
            <person name="Nguyen L."/>
            <person name="Ongeri F."/>
            <person name="Osuji N."/>
            <person name="Pu L.-L."/>
            <person name="Puazo M."/>
            <person name="Qu C."/>
            <person name="Quiroz J."/>
            <person name="Raj R."/>
            <person name="Weissenberger G."/>
            <person name="Xin Y."/>
            <person name="Zou X."/>
            <person name="Han Y."/>
            <person name="Richards S."/>
            <person name="Worley K."/>
            <person name="Muzny D."/>
            <person name="Gibbs R."/>
        </authorList>
    </citation>
    <scope>NUCLEOTIDE SEQUENCE</scope>
    <source>
        <strain evidence="1">Sampled in the wild</strain>
    </source>
</reference>
<protein>
    <recommendedName>
        <fullName evidence="3">Wiskott-Aldrich syndrome protein family member 3</fullName>
    </recommendedName>
</protein>
<evidence type="ECO:0000313" key="2">
    <source>
        <dbReference type="Proteomes" id="UP000792457"/>
    </source>
</evidence>
<accession>A0A8K0JXX5</accession>
<dbReference type="Proteomes" id="UP000792457">
    <property type="component" value="Unassembled WGS sequence"/>
</dbReference>
<dbReference type="AlphaFoldDB" id="A0A8K0JXX5"/>
<dbReference type="OrthoDB" id="1060785at2759"/>
<dbReference type="EMBL" id="KZ308176">
    <property type="protein sequence ID" value="KAG8223845.1"/>
    <property type="molecule type" value="Genomic_DNA"/>
</dbReference>
<comment type="caution">
    <text evidence="1">The sequence shown here is derived from an EMBL/GenBank/DDBJ whole genome shotgun (WGS) entry which is preliminary data.</text>
</comment>
<keyword evidence="2" id="KW-1185">Reference proteome</keyword>
<reference evidence="1" key="2">
    <citation type="submission" date="2017-10" db="EMBL/GenBank/DDBJ databases">
        <title>Ladona fulva Genome sequencing and assembly.</title>
        <authorList>
            <person name="Murali S."/>
            <person name="Richards S."/>
            <person name="Bandaranaike D."/>
            <person name="Bellair M."/>
            <person name="Blankenburg K."/>
            <person name="Chao H."/>
            <person name="Dinh H."/>
            <person name="Doddapaneni H."/>
            <person name="Dugan-Rocha S."/>
            <person name="Elkadiri S."/>
            <person name="Gnanaolivu R."/>
            <person name="Hernandez B."/>
            <person name="Skinner E."/>
            <person name="Javaid M."/>
            <person name="Lee S."/>
            <person name="Li M."/>
            <person name="Ming W."/>
            <person name="Munidasa M."/>
            <person name="Muniz J."/>
            <person name="Nguyen L."/>
            <person name="Hughes D."/>
            <person name="Osuji N."/>
            <person name="Pu L.-L."/>
            <person name="Puazo M."/>
            <person name="Qu C."/>
            <person name="Quiroz J."/>
            <person name="Raj R."/>
            <person name="Weissenberger G."/>
            <person name="Xin Y."/>
            <person name="Zou X."/>
            <person name="Han Y."/>
            <person name="Worley K."/>
            <person name="Muzny D."/>
            <person name="Gibbs R."/>
        </authorList>
    </citation>
    <scope>NUCLEOTIDE SEQUENCE</scope>
    <source>
        <strain evidence="1">Sampled in the wild</strain>
    </source>
</reference>
<name>A0A8K0JXX5_LADFU</name>
<proteinExistence type="predicted"/>